<accession>A0A5B0MWU4</accession>
<reference evidence="3 4" key="1">
    <citation type="submission" date="2019-05" db="EMBL/GenBank/DDBJ databases">
        <title>Emergence of the Ug99 lineage of the wheat stem rust pathogen through somatic hybridization.</title>
        <authorList>
            <person name="Li F."/>
            <person name="Upadhyaya N.M."/>
            <person name="Sperschneider J."/>
            <person name="Matny O."/>
            <person name="Nguyen-Phuc H."/>
            <person name="Mago R."/>
            <person name="Raley C."/>
            <person name="Miller M.E."/>
            <person name="Silverstein K.A.T."/>
            <person name="Henningsen E."/>
            <person name="Hirsch C.D."/>
            <person name="Visser B."/>
            <person name="Pretorius Z.A."/>
            <person name="Steffenson B.J."/>
            <person name="Schwessinger B."/>
            <person name="Dodds P.N."/>
            <person name="Figueroa M."/>
        </authorList>
    </citation>
    <scope>NUCLEOTIDE SEQUENCE [LARGE SCALE GENOMIC DNA]</scope>
    <source>
        <strain evidence="3">21-0</strain>
    </source>
</reference>
<evidence type="ECO:0000313" key="4">
    <source>
        <dbReference type="Proteomes" id="UP000324748"/>
    </source>
</evidence>
<keyword evidence="2" id="KW-0472">Membrane</keyword>
<feature type="transmembrane region" description="Helical" evidence="2">
    <location>
        <begin position="66"/>
        <end position="88"/>
    </location>
</feature>
<feature type="region of interest" description="Disordered" evidence="1">
    <location>
        <begin position="125"/>
        <end position="164"/>
    </location>
</feature>
<sequence length="164" mass="18080">MVTLSAPPAPTNQAEPVQDPHTSIHQQQARRSKPTKPNHTLLTKPPIVIIPYPSSASSDNVNINHLSQHCIAAISFLTSVVVHVVLVFDFRFRLILSMTNDDRSYMLQPAFTGLLSRSSSQTSQLSQESNQCLKASPEKDLTSKNPPMDEPKLPPTPSSNHCIF</sequence>
<protein>
    <submittedName>
        <fullName evidence="3">Uncharacterized protein</fullName>
    </submittedName>
</protein>
<comment type="caution">
    <text evidence="3">The sequence shown here is derived from an EMBL/GenBank/DDBJ whole genome shotgun (WGS) entry which is preliminary data.</text>
</comment>
<feature type="compositionally biased region" description="Polar residues" evidence="1">
    <location>
        <begin position="11"/>
        <end position="27"/>
    </location>
</feature>
<gene>
    <name evidence="3" type="ORF">PGT21_015659</name>
</gene>
<dbReference type="AlphaFoldDB" id="A0A5B0MWU4"/>
<dbReference type="EMBL" id="VSWC01000131">
    <property type="protein sequence ID" value="KAA1080644.1"/>
    <property type="molecule type" value="Genomic_DNA"/>
</dbReference>
<keyword evidence="2" id="KW-0812">Transmembrane</keyword>
<proteinExistence type="predicted"/>
<keyword evidence="2" id="KW-1133">Transmembrane helix</keyword>
<evidence type="ECO:0000256" key="1">
    <source>
        <dbReference type="SAM" id="MobiDB-lite"/>
    </source>
</evidence>
<evidence type="ECO:0000313" key="3">
    <source>
        <dbReference type="EMBL" id="KAA1080644.1"/>
    </source>
</evidence>
<organism evidence="3 4">
    <name type="scientific">Puccinia graminis f. sp. tritici</name>
    <dbReference type="NCBI Taxonomy" id="56615"/>
    <lineage>
        <taxon>Eukaryota</taxon>
        <taxon>Fungi</taxon>
        <taxon>Dikarya</taxon>
        <taxon>Basidiomycota</taxon>
        <taxon>Pucciniomycotina</taxon>
        <taxon>Pucciniomycetes</taxon>
        <taxon>Pucciniales</taxon>
        <taxon>Pucciniaceae</taxon>
        <taxon>Puccinia</taxon>
    </lineage>
</organism>
<evidence type="ECO:0000256" key="2">
    <source>
        <dbReference type="SAM" id="Phobius"/>
    </source>
</evidence>
<feature type="region of interest" description="Disordered" evidence="1">
    <location>
        <begin position="1"/>
        <end position="42"/>
    </location>
</feature>
<keyword evidence="4" id="KW-1185">Reference proteome</keyword>
<name>A0A5B0MWU4_PUCGR</name>
<dbReference type="Proteomes" id="UP000324748">
    <property type="component" value="Unassembled WGS sequence"/>
</dbReference>
<feature type="compositionally biased region" description="Basic and acidic residues" evidence="1">
    <location>
        <begin position="136"/>
        <end position="152"/>
    </location>
</feature>